<reference evidence="2" key="1">
    <citation type="journal article" date="2020" name="bioRxiv">
        <title>Comparative genomics of Chlamydomonas.</title>
        <authorList>
            <person name="Craig R.J."/>
            <person name="Hasan A.R."/>
            <person name="Ness R.W."/>
            <person name="Keightley P.D."/>
        </authorList>
    </citation>
    <scope>NUCLEOTIDE SEQUENCE</scope>
    <source>
        <strain evidence="2">CCAP 11/173</strain>
    </source>
</reference>
<dbReference type="AlphaFoldDB" id="A0A835T2S3"/>
<comment type="caution">
    <text evidence="2">The sequence shown here is derived from an EMBL/GenBank/DDBJ whole genome shotgun (WGS) entry which is preliminary data.</text>
</comment>
<proteinExistence type="predicted"/>
<feature type="region of interest" description="Disordered" evidence="1">
    <location>
        <begin position="62"/>
        <end position="93"/>
    </location>
</feature>
<dbReference type="EMBL" id="JAEHOD010000045">
    <property type="protein sequence ID" value="KAG2437769.1"/>
    <property type="molecule type" value="Genomic_DNA"/>
</dbReference>
<evidence type="ECO:0000313" key="2">
    <source>
        <dbReference type="EMBL" id="KAG2437769.1"/>
    </source>
</evidence>
<evidence type="ECO:0000256" key="1">
    <source>
        <dbReference type="SAM" id="MobiDB-lite"/>
    </source>
</evidence>
<organism evidence="2 3">
    <name type="scientific">Chlamydomonas schloesseri</name>
    <dbReference type="NCBI Taxonomy" id="2026947"/>
    <lineage>
        <taxon>Eukaryota</taxon>
        <taxon>Viridiplantae</taxon>
        <taxon>Chlorophyta</taxon>
        <taxon>core chlorophytes</taxon>
        <taxon>Chlorophyceae</taxon>
        <taxon>CS clade</taxon>
        <taxon>Chlamydomonadales</taxon>
        <taxon>Chlamydomonadaceae</taxon>
        <taxon>Chlamydomonas</taxon>
    </lineage>
</organism>
<gene>
    <name evidence="2" type="ORF">HYH02_011145</name>
</gene>
<dbReference type="Proteomes" id="UP000613740">
    <property type="component" value="Unassembled WGS sequence"/>
</dbReference>
<feature type="compositionally biased region" description="Low complexity" evidence="1">
    <location>
        <begin position="64"/>
        <end position="92"/>
    </location>
</feature>
<sequence length="149" mass="15428">MPPDVWVDNVGSRPPGPLTVVNDIMYVKVRSHRLPGWGAAGLQVLNTSSGTWLGTLWSPSQYRSAPAASPDAGASDQSGDPATAAGADPNAASVHYPTPTVPLRVLAADGARNTHLAFFAARAPNGTTLLHAALFGSFPYTPPISIGMK</sequence>
<evidence type="ECO:0000313" key="3">
    <source>
        <dbReference type="Proteomes" id="UP000613740"/>
    </source>
</evidence>
<accession>A0A835T2S3</accession>
<keyword evidence="3" id="KW-1185">Reference proteome</keyword>
<name>A0A835T2S3_9CHLO</name>
<protein>
    <submittedName>
        <fullName evidence="2">Uncharacterized protein</fullName>
    </submittedName>
</protein>